<dbReference type="Gene3D" id="3.40.50.360">
    <property type="match status" value="1"/>
</dbReference>
<gene>
    <name evidence="2" type="ORF">GL267_05845</name>
</gene>
<dbReference type="PANTHER" id="PTHR30543:SF21">
    <property type="entry name" value="NAD(P)H-DEPENDENT FMN REDUCTASE LOT6"/>
    <property type="match status" value="1"/>
</dbReference>
<organism evidence="2">
    <name type="scientific">Acidithiobacillus ferrianus</name>
    <dbReference type="NCBI Taxonomy" id="2678518"/>
    <lineage>
        <taxon>Bacteria</taxon>
        <taxon>Pseudomonadati</taxon>
        <taxon>Pseudomonadota</taxon>
        <taxon>Acidithiobacillia</taxon>
        <taxon>Acidithiobacillales</taxon>
        <taxon>Acidithiobacillaceae</taxon>
        <taxon>Acidithiobacillus</taxon>
    </lineage>
</organism>
<dbReference type="Pfam" id="PF03358">
    <property type="entry name" value="FMN_red"/>
    <property type="match status" value="1"/>
</dbReference>
<evidence type="ECO:0000313" key="2">
    <source>
        <dbReference type="EMBL" id="NDU42183.1"/>
    </source>
</evidence>
<dbReference type="SUPFAM" id="SSF52218">
    <property type="entry name" value="Flavoproteins"/>
    <property type="match status" value="1"/>
</dbReference>
<sequence>MKILIILGSIRQPSLTRILAERAATAYADRGMSVDWVDPRARPLPIADPNYHHDVADTPDANVRTMVRQVAEANGIVLASPLYHGSFSGVLKNAIDSLSFDAFRDKPVGLLSHGNQSKRCAQPCEHLLPVVRTIYGIALQTQVASCKGDFSKNSVSGEITLIDGDTTLRCERQADEMIAYLIAQKVGA</sequence>
<name>A0A845U5M8_9PROT</name>
<accession>A0A845U5M8</accession>
<dbReference type="GO" id="GO:0010181">
    <property type="term" value="F:FMN binding"/>
    <property type="evidence" value="ECO:0007669"/>
    <property type="project" value="TreeGrafter"/>
</dbReference>
<dbReference type="PANTHER" id="PTHR30543">
    <property type="entry name" value="CHROMATE REDUCTASE"/>
    <property type="match status" value="1"/>
</dbReference>
<dbReference type="EMBL" id="WNJL01000023">
    <property type="protein sequence ID" value="NDU42183.1"/>
    <property type="molecule type" value="Genomic_DNA"/>
</dbReference>
<dbReference type="RefSeq" id="WP_163097429.1">
    <property type="nucleotide sequence ID" value="NZ_CP127523.1"/>
</dbReference>
<dbReference type="GO" id="GO:0005829">
    <property type="term" value="C:cytosol"/>
    <property type="evidence" value="ECO:0007669"/>
    <property type="project" value="TreeGrafter"/>
</dbReference>
<comment type="caution">
    <text evidence="2">The sequence shown here is derived from an EMBL/GenBank/DDBJ whole genome shotgun (WGS) entry which is preliminary data.</text>
</comment>
<dbReference type="AlphaFoldDB" id="A0A845U5M8"/>
<feature type="domain" description="NADPH-dependent FMN reductase-like" evidence="1">
    <location>
        <begin position="1"/>
        <end position="145"/>
    </location>
</feature>
<dbReference type="InterPro" id="IPR005025">
    <property type="entry name" value="FMN_Rdtase-like_dom"/>
</dbReference>
<dbReference type="GO" id="GO:0016491">
    <property type="term" value="F:oxidoreductase activity"/>
    <property type="evidence" value="ECO:0007669"/>
    <property type="project" value="InterPro"/>
</dbReference>
<dbReference type="InterPro" id="IPR029039">
    <property type="entry name" value="Flavoprotein-like_sf"/>
</dbReference>
<evidence type="ECO:0000259" key="1">
    <source>
        <dbReference type="Pfam" id="PF03358"/>
    </source>
</evidence>
<dbReference type="InterPro" id="IPR050712">
    <property type="entry name" value="NAD(P)H-dep_reductase"/>
</dbReference>
<protein>
    <submittedName>
        <fullName evidence="2">FMN reductase</fullName>
    </submittedName>
</protein>
<proteinExistence type="predicted"/>
<reference evidence="2" key="1">
    <citation type="submission" date="2019-11" db="EMBL/GenBank/DDBJ databases">
        <title>Acidithiobacillus ferrianus sp. nov.: a facultatively anaerobic and extremely acidophilic chemolithoautotroph.</title>
        <authorList>
            <person name="Norris P.R."/>
            <person name="Falagan C."/>
            <person name="Moya-Beltran A."/>
            <person name="Castro M."/>
            <person name="Quatrini R."/>
            <person name="Johnson D.B."/>
        </authorList>
    </citation>
    <scope>NUCLEOTIDE SEQUENCE [LARGE SCALE GENOMIC DNA]</scope>
    <source>
        <strain evidence="2">MG</strain>
    </source>
</reference>